<evidence type="ECO:0000256" key="2">
    <source>
        <dbReference type="ARBA" id="ARBA00005992"/>
    </source>
</evidence>
<dbReference type="PANTHER" id="PTHR36699:SF1">
    <property type="entry name" value="L,D-TRANSPEPTIDASE YAFK-RELATED"/>
    <property type="match status" value="1"/>
</dbReference>
<reference evidence="9 10" key="1">
    <citation type="submission" date="2006-10" db="EMBL/GenBank/DDBJ databases">
        <title>Complete sequence of Syntrophobacter fumaroxidans MPOB.</title>
        <authorList>
            <consortium name="US DOE Joint Genome Institute"/>
            <person name="Copeland A."/>
            <person name="Lucas S."/>
            <person name="Lapidus A."/>
            <person name="Barry K."/>
            <person name="Detter J.C."/>
            <person name="Glavina del Rio T."/>
            <person name="Hammon N."/>
            <person name="Israni S."/>
            <person name="Pitluck S."/>
            <person name="Goltsman E.G."/>
            <person name="Martinez M."/>
            <person name="Schmutz J."/>
            <person name="Larimer F."/>
            <person name="Land M."/>
            <person name="Hauser L."/>
            <person name="Kyrpides N."/>
            <person name="Kim E."/>
            <person name="Boone D.R."/>
            <person name="Brockman F."/>
            <person name="Culley D."/>
            <person name="Ferry J."/>
            <person name="Gunsalus R."/>
            <person name="McInerney M.J."/>
            <person name="Morrison M."/>
            <person name="Plugge C."/>
            <person name="Rohlin L."/>
            <person name="Scholten J."/>
            <person name="Sieber J."/>
            <person name="Stams A.J.M."/>
            <person name="Worm P."/>
            <person name="Henstra A.M."/>
            <person name="Richardson P."/>
        </authorList>
    </citation>
    <scope>NUCLEOTIDE SEQUENCE [LARGE SCALE GENOMIC DNA]</scope>
    <source>
        <strain evidence="10">DSM 10017 / MPOB</strain>
    </source>
</reference>
<dbReference type="KEGG" id="sfu:Sfum_3514"/>
<keyword evidence="6 7" id="KW-0961">Cell wall biogenesis/degradation</keyword>
<evidence type="ECO:0000256" key="3">
    <source>
        <dbReference type="ARBA" id="ARBA00022679"/>
    </source>
</evidence>
<dbReference type="UniPathway" id="UPA00219"/>
<dbReference type="InterPro" id="IPR038063">
    <property type="entry name" value="Transpep_catalytic_dom"/>
</dbReference>
<dbReference type="InterPro" id="IPR005490">
    <property type="entry name" value="LD_TPept_cat_dom"/>
</dbReference>
<evidence type="ECO:0000259" key="8">
    <source>
        <dbReference type="PROSITE" id="PS52029"/>
    </source>
</evidence>
<feature type="domain" description="L,D-TPase catalytic" evidence="8">
    <location>
        <begin position="7"/>
        <end position="156"/>
    </location>
</feature>
<evidence type="ECO:0000256" key="7">
    <source>
        <dbReference type="PROSITE-ProRule" id="PRU01373"/>
    </source>
</evidence>
<dbReference type="Proteomes" id="UP000001784">
    <property type="component" value="Chromosome"/>
</dbReference>
<sequence length="157" mass="17334">MSLVSNPKIYVYKSDRRLLLVNNGVLVREYPIGLGFSPNGDKFMRGDGRTPEGQFFICAKNPNSRFYKSLGLNYPDPRHAEKALVWGAISLEDFRNIVEASEGKRRPPSNTVLGGDIFIHGGGAGRDWTWGCVAVRNSAMDELFSIVSVGTPVEVMP</sequence>
<accession>A0LP33</accession>
<dbReference type="STRING" id="335543.Sfum_3514"/>
<keyword evidence="4 7" id="KW-0133">Cell shape</keyword>
<feature type="active site" description="Proton donor/acceptor" evidence="7">
    <location>
        <position position="120"/>
    </location>
</feature>
<dbReference type="GO" id="GO:0016740">
    <property type="term" value="F:transferase activity"/>
    <property type="evidence" value="ECO:0007669"/>
    <property type="project" value="UniProtKB-KW"/>
</dbReference>
<organism evidence="9 10">
    <name type="scientific">Syntrophobacter fumaroxidans (strain DSM 10017 / MPOB)</name>
    <dbReference type="NCBI Taxonomy" id="335543"/>
    <lineage>
        <taxon>Bacteria</taxon>
        <taxon>Pseudomonadati</taxon>
        <taxon>Thermodesulfobacteriota</taxon>
        <taxon>Syntrophobacteria</taxon>
        <taxon>Syntrophobacterales</taxon>
        <taxon>Syntrophobacteraceae</taxon>
        <taxon>Syntrophobacter</taxon>
    </lineage>
</organism>
<dbReference type="PROSITE" id="PS52029">
    <property type="entry name" value="LD_TPASE"/>
    <property type="match status" value="1"/>
</dbReference>
<evidence type="ECO:0000256" key="6">
    <source>
        <dbReference type="ARBA" id="ARBA00023316"/>
    </source>
</evidence>
<dbReference type="Gene3D" id="2.40.440.10">
    <property type="entry name" value="L,D-transpeptidase catalytic domain-like"/>
    <property type="match status" value="1"/>
</dbReference>
<dbReference type="CDD" id="cd16913">
    <property type="entry name" value="YkuD_like"/>
    <property type="match status" value="1"/>
</dbReference>
<dbReference type="SUPFAM" id="SSF141523">
    <property type="entry name" value="L,D-transpeptidase catalytic domain-like"/>
    <property type="match status" value="1"/>
</dbReference>
<dbReference type="EMBL" id="CP000478">
    <property type="protein sequence ID" value="ABK19185.1"/>
    <property type="molecule type" value="Genomic_DNA"/>
</dbReference>
<name>A0LP33_SYNFM</name>
<dbReference type="InParanoid" id="A0LP33"/>
<keyword evidence="5 7" id="KW-0573">Peptidoglycan synthesis</keyword>
<dbReference type="GO" id="GO:0004180">
    <property type="term" value="F:carboxypeptidase activity"/>
    <property type="evidence" value="ECO:0007669"/>
    <property type="project" value="UniProtKB-ARBA"/>
</dbReference>
<comment type="similarity">
    <text evidence="2">Belongs to the YkuD family.</text>
</comment>
<dbReference type="eggNOG" id="COG3034">
    <property type="taxonomic scope" value="Bacteria"/>
</dbReference>
<evidence type="ECO:0000313" key="10">
    <source>
        <dbReference type="Proteomes" id="UP000001784"/>
    </source>
</evidence>
<gene>
    <name evidence="9" type="ordered locus">Sfum_3514</name>
</gene>
<dbReference type="Pfam" id="PF03734">
    <property type="entry name" value="YkuD"/>
    <property type="match status" value="1"/>
</dbReference>
<dbReference type="PANTHER" id="PTHR36699">
    <property type="entry name" value="LD-TRANSPEPTIDASE"/>
    <property type="match status" value="1"/>
</dbReference>
<feature type="active site" description="Nucleophile" evidence="7">
    <location>
        <position position="132"/>
    </location>
</feature>
<evidence type="ECO:0000313" key="9">
    <source>
        <dbReference type="EMBL" id="ABK19185.1"/>
    </source>
</evidence>
<keyword evidence="10" id="KW-1185">Reference proteome</keyword>
<dbReference type="HOGENOM" id="CLU_102842_0_1_7"/>
<evidence type="ECO:0000256" key="5">
    <source>
        <dbReference type="ARBA" id="ARBA00022984"/>
    </source>
</evidence>
<dbReference type="AlphaFoldDB" id="A0LP33"/>
<protein>
    <recommendedName>
        <fullName evidence="8">L,D-TPase catalytic domain-containing protein</fullName>
    </recommendedName>
</protein>
<evidence type="ECO:0000256" key="4">
    <source>
        <dbReference type="ARBA" id="ARBA00022960"/>
    </source>
</evidence>
<comment type="pathway">
    <text evidence="1 7">Cell wall biogenesis; peptidoglycan biosynthesis.</text>
</comment>
<dbReference type="GO" id="GO:0008360">
    <property type="term" value="P:regulation of cell shape"/>
    <property type="evidence" value="ECO:0007669"/>
    <property type="project" value="UniProtKB-UniRule"/>
</dbReference>
<evidence type="ECO:0000256" key="1">
    <source>
        <dbReference type="ARBA" id="ARBA00004752"/>
    </source>
</evidence>
<dbReference type="GO" id="GO:0009252">
    <property type="term" value="P:peptidoglycan biosynthetic process"/>
    <property type="evidence" value="ECO:0007669"/>
    <property type="project" value="UniProtKB-UniPathway"/>
</dbReference>
<dbReference type="GO" id="GO:0071555">
    <property type="term" value="P:cell wall organization"/>
    <property type="evidence" value="ECO:0007669"/>
    <property type="project" value="UniProtKB-UniRule"/>
</dbReference>
<keyword evidence="3" id="KW-0808">Transferase</keyword>
<proteinExistence type="inferred from homology"/>